<accession>A0A4Z2G8D7</accession>
<feature type="compositionally biased region" description="Basic and acidic residues" evidence="1">
    <location>
        <begin position="112"/>
        <end position="122"/>
    </location>
</feature>
<keyword evidence="3" id="KW-1185">Reference proteome</keyword>
<comment type="caution">
    <text evidence="2">The sequence shown here is derived from an EMBL/GenBank/DDBJ whole genome shotgun (WGS) entry which is preliminary data.</text>
</comment>
<proteinExistence type="predicted"/>
<reference evidence="2 3" key="1">
    <citation type="submission" date="2019-03" db="EMBL/GenBank/DDBJ databases">
        <title>First draft genome of Liparis tanakae, snailfish: a comprehensive survey of snailfish specific genes.</title>
        <authorList>
            <person name="Kim W."/>
            <person name="Song I."/>
            <person name="Jeong J.-H."/>
            <person name="Kim D."/>
            <person name="Kim S."/>
            <person name="Ryu S."/>
            <person name="Song J.Y."/>
            <person name="Lee S.K."/>
        </authorList>
    </citation>
    <scope>NUCLEOTIDE SEQUENCE [LARGE SCALE GENOMIC DNA]</scope>
    <source>
        <tissue evidence="2">Muscle</tissue>
    </source>
</reference>
<name>A0A4Z2G8D7_9TELE</name>
<evidence type="ECO:0000256" key="1">
    <source>
        <dbReference type="SAM" id="MobiDB-lite"/>
    </source>
</evidence>
<dbReference type="AlphaFoldDB" id="A0A4Z2G8D7"/>
<organism evidence="2 3">
    <name type="scientific">Liparis tanakae</name>
    <name type="common">Tanaka's snailfish</name>
    <dbReference type="NCBI Taxonomy" id="230148"/>
    <lineage>
        <taxon>Eukaryota</taxon>
        <taxon>Metazoa</taxon>
        <taxon>Chordata</taxon>
        <taxon>Craniata</taxon>
        <taxon>Vertebrata</taxon>
        <taxon>Euteleostomi</taxon>
        <taxon>Actinopterygii</taxon>
        <taxon>Neopterygii</taxon>
        <taxon>Teleostei</taxon>
        <taxon>Neoteleostei</taxon>
        <taxon>Acanthomorphata</taxon>
        <taxon>Eupercaria</taxon>
        <taxon>Perciformes</taxon>
        <taxon>Cottioidei</taxon>
        <taxon>Cottales</taxon>
        <taxon>Liparidae</taxon>
        <taxon>Liparis</taxon>
    </lineage>
</organism>
<sequence>MWRRLQSFVTGCIFAIGNREKLTTRCRNKGEEEDDPECAGRGMGPLHRDVEEPDILFTLGETQMFRSPRLPATRPSSTVSRKSEDAPAWNYGGTGCCTNWTSHISLSTCKPQKDKSRQRVEGEPSGLTFLCRSQKSPGAQRDDAAQQRDAPVRQLHGGVVVPKYGEQITWSSGVLL</sequence>
<dbReference type="Proteomes" id="UP000314294">
    <property type="component" value="Unassembled WGS sequence"/>
</dbReference>
<protein>
    <submittedName>
        <fullName evidence="2">Uncharacterized protein</fullName>
    </submittedName>
</protein>
<evidence type="ECO:0000313" key="2">
    <source>
        <dbReference type="EMBL" id="TNN49410.1"/>
    </source>
</evidence>
<gene>
    <name evidence="2" type="ORF">EYF80_040365</name>
</gene>
<dbReference type="EMBL" id="SRLO01000657">
    <property type="protein sequence ID" value="TNN49410.1"/>
    <property type="molecule type" value="Genomic_DNA"/>
</dbReference>
<evidence type="ECO:0000313" key="3">
    <source>
        <dbReference type="Proteomes" id="UP000314294"/>
    </source>
</evidence>
<feature type="region of interest" description="Disordered" evidence="1">
    <location>
        <begin position="112"/>
        <end position="154"/>
    </location>
</feature>